<organism evidence="14 15">
    <name type="scientific">Solimonas terrae</name>
    <dbReference type="NCBI Taxonomy" id="1396819"/>
    <lineage>
        <taxon>Bacteria</taxon>
        <taxon>Pseudomonadati</taxon>
        <taxon>Pseudomonadota</taxon>
        <taxon>Gammaproteobacteria</taxon>
        <taxon>Nevskiales</taxon>
        <taxon>Nevskiaceae</taxon>
        <taxon>Solimonas</taxon>
    </lineage>
</organism>
<feature type="region of interest" description="Disordered" evidence="11">
    <location>
        <begin position="466"/>
        <end position="499"/>
    </location>
</feature>
<dbReference type="GO" id="GO:0006071">
    <property type="term" value="P:glycerol metabolic process"/>
    <property type="evidence" value="ECO:0007669"/>
    <property type="project" value="UniProtKB-KW"/>
</dbReference>
<dbReference type="PANTHER" id="PTHR31650:SF1">
    <property type="entry name" value="WAX ESTER SYNTHASE_DIACYLGLYCEROL ACYLTRANSFERASE 4-RELATED"/>
    <property type="match status" value="1"/>
</dbReference>
<comment type="pathway">
    <text evidence="2">Lipid metabolism.</text>
</comment>
<sequence>MQHLNPIDAAFLQMESPRTPMHVGGLLTFRLPDNAPPDFLRALFAQQRAQLPTTAPFNQRLVPKRMPKLSPAWETATNIDIDYHLRHAALPYPGGERELGVLVARLHSHPLDLHRPPWEITLIEGLENRRFAFFFKVHHSAVDGMGALKFVRRWLSKDPSLLDPPALWALPPQEHDAADEADRKAAASRFRKTLASVRTQTRAAGELAGTLRRMARKRDNPEGGILSAFATPATPLNVAITPQRRLATQLFELSRIKALSASTGTTVNDVSLALIAGAVRRYLLELGGLPKTALIASVPVGLPRADGKPGNAVAGFVVPLETQHEDPLARLRVVRAVTQRTKEQLKSMSPEALGQFTLLGLSPLILGQLGRVLSHLPPIFNFVVSNVVASKEPLYIAGAELEAMYPISVLFDGYALNVTIVGYHDKLALGFTGCRDALPSLQRLAVYSIESLEELERAAGIAASATAATRGKANASRPGSPGAPARTARKATRRKARST</sequence>
<dbReference type="SUPFAM" id="SSF52777">
    <property type="entry name" value="CoA-dependent acyltransferases"/>
    <property type="match status" value="1"/>
</dbReference>
<keyword evidence="5" id="KW-0444">Lipid biosynthesis</keyword>
<dbReference type="GO" id="GO:0019432">
    <property type="term" value="P:triglyceride biosynthetic process"/>
    <property type="evidence" value="ECO:0007669"/>
    <property type="project" value="UniProtKB-UniPathway"/>
</dbReference>
<evidence type="ECO:0000256" key="9">
    <source>
        <dbReference type="ARBA" id="ARBA00023315"/>
    </source>
</evidence>
<feature type="domain" description="O-acyltransferase WSD1-like N-terminal" evidence="12">
    <location>
        <begin position="4"/>
        <end position="270"/>
    </location>
</feature>
<dbReference type="NCBIfam" id="TIGR02946">
    <property type="entry name" value="acyl_WS_DGAT"/>
    <property type="match status" value="1"/>
</dbReference>
<evidence type="ECO:0000256" key="5">
    <source>
        <dbReference type="ARBA" id="ARBA00022516"/>
    </source>
</evidence>
<accession>A0A6M2BU15</accession>
<comment type="pathway">
    <text evidence="1">Glycerolipid metabolism; triacylglycerol biosynthesis.</text>
</comment>
<name>A0A6M2BU15_9GAMM</name>
<gene>
    <name evidence="14" type="ORF">G7Y85_13255</name>
</gene>
<dbReference type="Pfam" id="PF06974">
    <property type="entry name" value="WS_DGAT_C"/>
    <property type="match status" value="1"/>
</dbReference>
<dbReference type="EMBL" id="JAAMOW010000006">
    <property type="protein sequence ID" value="NGY05735.1"/>
    <property type="molecule type" value="Genomic_DNA"/>
</dbReference>
<dbReference type="InterPro" id="IPR009721">
    <property type="entry name" value="O-acyltransferase_WSD1_C"/>
</dbReference>
<evidence type="ECO:0000256" key="6">
    <source>
        <dbReference type="ARBA" id="ARBA00022679"/>
    </source>
</evidence>
<feature type="domain" description="O-acyltransferase WSD1 C-terminal" evidence="13">
    <location>
        <begin position="310"/>
        <end position="455"/>
    </location>
</feature>
<dbReference type="Proteomes" id="UP000472676">
    <property type="component" value="Unassembled WGS sequence"/>
</dbReference>
<dbReference type="Gene3D" id="3.30.559.10">
    <property type="entry name" value="Chloramphenicol acetyltransferase-like domain"/>
    <property type="match status" value="1"/>
</dbReference>
<evidence type="ECO:0000259" key="13">
    <source>
        <dbReference type="Pfam" id="PF06974"/>
    </source>
</evidence>
<proteinExistence type="inferred from homology"/>
<dbReference type="EC" id="2.3.1.20" evidence="4"/>
<comment type="catalytic activity">
    <reaction evidence="10">
        <text>an acyl-CoA + a 1,2-diacyl-sn-glycerol = a triacyl-sn-glycerol + CoA</text>
        <dbReference type="Rhea" id="RHEA:10868"/>
        <dbReference type="ChEBI" id="CHEBI:17815"/>
        <dbReference type="ChEBI" id="CHEBI:57287"/>
        <dbReference type="ChEBI" id="CHEBI:58342"/>
        <dbReference type="ChEBI" id="CHEBI:64615"/>
        <dbReference type="EC" id="2.3.1.20"/>
    </reaction>
</comment>
<dbReference type="GO" id="GO:0004144">
    <property type="term" value="F:diacylglycerol O-acyltransferase activity"/>
    <property type="evidence" value="ECO:0007669"/>
    <property type="project" value="UniProtKB-EC"/>
</dbReference>
<evidence type="ECO:0000256" key="2">
    <source>
        <dbReference type="ARBA" id="ARBA00005189"/>
    </source>
</evidence>
<dbReference type="AlphaFoldDB" id="A0A6M2BU15"/>
<evidence type="ECO:0000256" key="7">
    <source>
        <dbReference type="ARBA" id="ARBA00022798"/>
    </source>
</evidence>
<keyword evidence="9 14" id="KW-0012">Acyltransferase</keyword>
<keyword evidence="6 14" id="KW-0808">Transferase</keyword>
<comment type="caution">
    <text evidence="14">The sequence shown here is derived from an EMBL/GenBank/DDBJ whole genome shotgun (WGS) entry which is preliminary data.</text>
</comment>
<dbReference type="RefSeq" id="WP_166257799.1">
    <property type="nucleotide sequence ID" value="NZ_JAAMOW010000006.1"/>
</dbReference>
<dbReference type="InterPro" id="IPR023213">
    <property type="entry name" value="CAT-like_dom_sf"/>
</dbReference>
<evidence type="ECO:0000313" key="14">
    <source>
        <dbReference type="EMBL" id="NGY05735.1"/>
    </source>
</evidence>
<evidence type="ECO:0000256" key="1">
    <source>
        <dbReference type="ARBA" id="ARBA00004771"/>
    </source>
</evidence>
<evidence type="ECO:0000313" key="15">
    <source>
        <dbReference type="Proteomes" id="UP000472676"/>
    </source>
</evidence>
<comment type="similarity">
    <text evidence="3">Belongs to the long-chain O-acyltransferase family.</text>
</comment>
<dbReference type="InterPro" id="IPR014292">
    <property type="entry name" value="Acyl_transf_WS/DGAT"/>
</dbReference>
<dbReference type="GO" id="GO:0005886">
    <property type="term" value="C:plasma membrane"/>
    <property type="evidence" value="ECO:0007669"/>
    <property type="project" value="TreeGrafter"/>
</dbReference>
<feature type="compositionally biased region" description="Basic residues" evidence="11">
    <location>
        <begin position="487"/>
        <end position="499"/>
    </location>
</feature>
<dbReference type="Pfam" id="PF03007">
    <property type="entry name" value="WS_DGAT_cat"/>
    <property type="match status" value="1"/>
</dbReference>
<dbReference type="GO" id="GO:0001666">
    <property type="term" value="P:response to hypoxia"/>
    <property type="evidence" value="ECO:0007669"/>
    <property type="project" value="TreeGrafter"/>
</dbReference>
<evidence type="ECO:0000256" key="3">
    <source>
        <dbReference type="ARBA" id="ARBA00009587"/>
    </source>
</evidence>
<evidence type="ECO:0000259" key="12">
    <source>
        <dbReference type="Pfam" id="PF03007"/>
    </source>
</evidence>
<evidence type="ECO:0000256" key="10">
    <source>
        <dbReference type="ARBA" id="ARBA00048109"/>
    </source>
</evidence>
<reference evidence="14 15" key="1">
    <citation type="journal article" date="2014" name="Int. J. Syst. Evol. Microbiol.">
        <title>Solimonas terrae sp. nov., isolated from soil.</title>
        <authorList>
            <person name="Kim S.J."/>
            <person name="Moon J.Y."/>
            <person name="Weon H.Y."/>
            <person name="Ahn J.H."/>
            <person name="Chen W.M."/>
            <person name="Kwon S.W."/>
        </authorList>
    </citation>
    <scope>NUCLEOTIDE SEQUENCE [LARGE SCALE GENOMIC DNA]</scope>
    <source>
        <strain evidence="14 15">KIS83-12</strain>
    </source>
</reference>
<protein>
    <recommendedName>
        <fullName evidence="4">diacylglycerol O-acyltransferase</fullName>
        <ecNumber evidence="4">2.3.1.20</ecNumber>
    </recommendedName>
</protein>
<evidence type="ECO:0000256" key="11">
    <source>
        <dbReference type="SAM" id="MobiDB-lite"/>
    </source>
</evidence>
<feature type="compositionally biased region" description="Low complexity" evidence="11">
    <location>
        <begin position="466"/>
        <end position="476"/>
    </location>
</feature>
<dbReference type="PANTHER" id="PTHR31650">
    <property type="entry name" value="O-ACYLTRANSFERASE (WSD1-LIKE) FAMILY PROTEIN"/>
    <property type="match status" value="1"/>
</dbReference>
<evidence type="ECO:0000256" key="8">
    <source>
        <dbReference type="ARBA" id="ARBA00023098"/>
    </source>
</evidence>
<dbReference type="InterPro" id="IPR004255">
    <property type="entry name" value="O-acyltransferase_WSD1_N"/>
</dbReference>
<dbReference type="GO" id="GO:0051701">
    <property type="term" value="P:biological process involved in interaction with host"/>
    <property type="evidence" value="ECO:0007669"/>
    <property type="project" value="TreeGrafter"/>
</dbReference>
<keyword evidence="15" id="KW-1185">Reference proteome</keyword>
<dbReference type="GO" id="GO:0071731">
    <property type="term" value="P:response to nitric oxide"/>
    <property type="evidence" value="ECO:0007669"/>
    <property type="project" value="TreeGrafter"/>
</dbReference>
<keyword evidence="8" id="KW-0443">Lipid metabolism</keyword>
<dbReference type="UniPathway" id="UPA00282"/>
<keyword evidence="7" id="KW-0319">Glycerol metabolism</keyword>
<evidence type="ECO:0000256" key="4">
    <source>
        <dbReference type="ARBA" id="ARBA00013244"/>
    </source>
</evidence>
<dbReference type="InterPro" id="IPR045034">
    <property type="entry name" value="O-acyltransferase_WSD1-like"/>
</dbReference>